<dbReference type="OrthoDB" id="652091at2759"/>
<evidence type="ECO:0000256" key="5">
    <source>
        <dbReference type="SAM" id="Phobius"/>
    </source>
</evidence>
<feature type="transmembrane region" description="Helical" evidence="5">
    <location>
        <begin position="261"/>
        <end position="285"/>
    </location>
</feature>
<comment type="caution">
    <text evidence="6">The sequence shown here is derived from an EMBL/GenBank/DDBJ whole genome shotgun (WGS) entry which is preliminary data.</text>
</comment>
<sequence length="294" mass="34626">MMPVQDNGATTKLNQHEIIPLANDVGALGNRINKDTREAHNKIDKKITLKLALALRDAKIYRQGLQSFYHVFVAIEKSLYKQFENTDGEWTDILKKIWKPEVARREKAEQDLLFYYDDDKSKFISPMLSEQIKFVEHIERVTTEKPYLLLAYMHVMYLALFAGGRIMRSSISKASGLFPQKDGLKHEEIVKLGTNFFTFDVADENLLRIIYKRDYEILTRNNLTEQQKLEIIEESKYIFQQNNNCISEIERHNIKRLTQKWSYIAITKGYYVLMFALVILAIYYARRILLHLLY</sequence>
<keyword evidence="5" id="KW-1133">Transmembrane helix</keyword>
<evidence type="ECO:0000256" key="2">
    <source>
        <dbReference type="ARBA" id="ARBA00022723"/>
    </source>
</evidence>
<dbReference type="SUPFAM" id="SSF48613">
    <property type="entry name" value="Heme oxygenase-like"/>
    <property type="match status" value="1"/>
</dbReference>
<feature type="transmembrane region" description="Helical" evidence="5">
    <location>
        <begin position="147"/>
        <end position="167"/>
    </location>
</feature>
<keyword evidence="7" id="KW-1185">Reference proteome</keyword>
<evidence type="ECO:0000256" key="4">
    <source>
        <dbReference type="PIRSR" id="PIRSR000343-2"/>
    </source>
</evidence>
<organism evidence="6 7">
    <name type="scientific">[Candida] railenensis</name>
    <dbReference type="NCBI Taxonomy" id="45579"/>
    <lineage>
        <taxon>Eukaryota</taxon>
        <taxon>Fungi</taxon>
        <taxon>Dikarya</taxon>
        <taxon>Ascomycota</taxon>
        <taxon>Saccharomycotina</taxon>
        <taxon>Pichiomycetes</taxon>
        <taxon>Debaryomycetaceae</taxon>
        <taxon>Kurtzmaniella</taxon>
    </lineage>
</organism>
<protein>
    <submittedName>
        <fullName evidence="6">Heme-binding protein Hmx1p</fullName>
    </submittedName>
</protein>
<proteinExistence type="predicted"/>
<keyword evidence="2 4" id="KW-0479">Metal-binding</keyword>
<gene>
    <name evidence="6" type="ORF">CLIB1423_04S01684</name>
</gene>
<dbReference type="GO" id="GO:0004392">
    <property type="term" value="F:heme oxygenase (decyclizing) activity"/>
    <property type="evidence" value="ECO:0007669"/>
    <property type="project" value="InterPro"/>
</dbReference>
<keyword evidence="3 4" id="KW-0408">Iron</keyword>
<dbReference type="InterPro" id="IPR016053">
    <property type="entry name" value="Haem_Oase-like"/>
</dbReference>
<dbReference type="Pfam" id="PF01126">
    <property type="entry name" value="Heme_oxygenase"/>
    <property type="match status" value="1"/>
</dbReference>
<feature type="binding site" description="axial binding residue" evidence="4">
    <location>
        <position position="40"/>
    </location>
    <ligand>
        <name>heme b</name>
        <dbReference type="ChEBI" id="CHEBI:60344"/>
    </ligand>
    <ligandPart>
        <name>Fe</name>
        <dbReference type="ChEBI" id="CHEBI:18248"/>
    </ligandPart>
</feature>
<dbReference type="GO" id="GO:0046872">
    <property type="term" value="F:metal ion binding"/>
    <property type="evidence" value="ECO:0007669"/>
    <property type="project" value="UniProtKB-KW"/>
</dbReference>
<keyword evidence="5" id="KW-0472">Membrane</keyword>
<accession>A0A9P0QNF5</accession>
<dbReference type="EMBL" id="CAKXYY010000004">
    <property type="protein sequence ID" value="CAH2351599.1"/>
    <property type="molecule type" value="Genomic_DNA"/>
</dbReference>
<dbReference type="InterPro" id="IPR002051">
    <property type="entry name" value="Haem_Oase"/>
</dbReference>
<evidence type="ECO:0000256" key="3">
    <source>
        <dbReference type="ARBA" id="ARBA00023004"/>
    </source>
</evidence>
<name>A0A9P0QNF5_9ASCO</name>
<evidence type="ECO:0000313" key="6">
    <source>
        <dbReference type="EMBL" id="CAH2351599.1"/>
    </source>
</evidence>
<dbReference type="CDD" id="cd19165">
    <property type="entry name" value="HemeO"/>
    <property type="match status" value="1"/>
</dbReference>
<dbReference type="Gene3D" id="1.20.910.10">
    <property type="entry name" value="Heme oxygenase-like"/>
    <property type="match status" value="1"/>
</dbReference>
<reference evidence="6" key="1">
    <citation type="submission" date="2022-03" db="EMBL/GenBank/DDBJ databases">
        <authorList>
            <person name="Legras J.-L."/>
            <person name="Devillers H."/>
            <person name="Grondin C."/>
        </authorList>
    </citation>
    <scope>NUCLEOTIDE SEQUENCE</scope>
    <source>
        <strain evidence="6">CLIB 1423</strain>
    </source>
</reference>
<evidence type="ECO:0000313" key="7">
    <source>
        <dbReference type="Proteomes" id="UP000837801"/>
    </source>
</evidence>
<dbReference type="PANTHER" id="PTHR10720">
    <property type="entry name" value="HEME OXYGENASE"/>
    <property type="match status" value="1"/>
</dbReference>
<keyword evidence="5" id="KW-0812">Transmembrane</keyword>
<dbReference type="AlphaFoldDB" id="A0A9P0QNF5"/>
<dbReference type="PANTHER" id="PTHR10720:SF0">
    <property type="entry name" value="HEME OXYGENASE"/>
    <property type="match status" value="1"/>
</dbReference>
<dbReference type="InterPro" id="IPR016084">
    <property type="entry name" value="Haem_Oase-like_multi-hlx"/>
</dbReference>
<evidence type="ECO:0000256" key="1">
    <source>
        <dbReference type="ARBA" id="ARBA00022617"/>
    </source>
</evidence>
<keyword evidence="1" id="KW-0349">Heme</keyword>
<dbReference type="PIRSF" id="PIRSF000343">
    <property type="entry name" value="Haem_Oase"/>
    <property type="match status" value="1"/>
</dbReference>
<dbReference type="GO" id="GO:0006788">
    <property type="term" value="P:heme oxidation"/>
    <property type="evidence" value="ECO:0007669"/>
    <property type="project" value="InterPro"/>
</dbReference>
<dbReference type="Proteomes" id="UP000837801">
    <property type="component" value="Unassembled WGS sequence"/>
</dbReference>